<feature type="transmembrane region" description="Helical" evidence="8">
    <location>
        <begin position="167"/>
        <end position="195"/>
    </location>
</feature>
<feature type="transmembrane region" description="Helical" evidence="8">
    <location>
        <begin position="292"/>
        <end position="310"/>
    </location>
</feature>
<evidence type="ECO:0000256" key="3">
    <source>
        <dbReference type="ARBA" id="ARBA00022448"/>
    </source>
</evidence>
<feature type="transmembrane region" description="Helical" evidence="8">
    <location>
        <begin position="36"/>
        <end position="54"/>
    </location>
</feature>
<evidence type="ECO:0000313" key="10">
    <source>
        <dbReference type="Proteomes" id="UP000185491"/>
    </source>
</evidence>
<keyword evidence="7 8" id="KW-0472">Membrane</keyword>
<dbReference type="RefSeq" id="WP_075736713.1">
    <property type="nucleotide sequence ID" value="NZ_CP009249.1"/>
</dbReference>
<dbReference type="PANTHER" id="PTHR21716">
    <property type="entry name" value="TRANSMEMBRANE PROTEIN"/>
    <property type="match status" value="1"/>
</dbReference>
<feature type="transmembrane region" description="Helical" evidence="8">
    <location>
        <begin position="60"/>
        <end position="81"/>
    </location>
</feature>
<sequence>MVEKDKEGLGQDVGVPIRHDSKSAVLTKDIHEIAMFFGRFILIVAGIVVTGFILKYIWAGLLPVILALLVATVMVPVAHFLRNKLRFPSALATLTTMVGFFAIIGGVIAAMVAVVSAQGEELVNQARQGFYELSKLTQNLPVEIPVERLDEAVTEITGMVKNQASNIAGGVMSGFSTVSSIVIGLIIMLFLSFYITKDGEKFLPWLRKYTGSPLGWHLTELGSRIWKTLSGFIQTQALVALVDAIFIGLGLWALQVPLALVIAVVTFFAGFIPLIGAIVAGLLAVSIALVSNGLTNALLALLLVILVQQFEGNVLQPLLQSKAMGLHAAIVLLSVTVGGGLAGIVGAFLAVPVAATIAVVLRYHGVTAALRAGEVDPEEVDIVTPGDQNEHGSVANKIRELYRELAKESYDPAHEVVATGNHAK</sequence>
<dbReference type="STRING" id="161895.CPHO_11110"/>
<dbReference type="GO" id="GO:0055085">
    <property type="term" value="P:transmembrane transport"/>
    <property type="evidence" value="ECO:0007669"/>
    <property type="project" value="TreeGrafter"/>
</dbReference>
<comment type="subcellular location">
    <subcellularLocation>
        <location evidence="1">Cell membrane</location>
        <topology evidence="1">Multi-pass membrane protein</topology>
    </subcellularLocation>
</comment>
<dbReference type="Pfam" id="PF01594">
    <property type="entry name" value="AI-2E_transport"/>
    <property type="match status" value="1"/>
</dbReference>
<evidence type="ECO:0000256" key="4">
    <source>
        <dbReference type="ARBA" id="ARBA00022475"/>
    </source>
</evidence>
<evidence type="ECO:0000256" key="8">
    <source>
        <dbReference type="SAM" id="Phobius"/>
    </source>
</evidence>
<dbReference type="EMBL" id="CP009249">
    <property type="protein sequence ID" value="APT93800.1"/>
    <property type="molecule type" value="Genomic_DNA"/>
</dbReference>
<keyword evidence="6 8" id="KW-1133">Transmembrane helix</keyword>
<protein>
    <submittedName>
        <fullName evidence="9">Membrane protein</fullName>
    </submittedName>
</protein>
<evidence type="ECO:0000313" key="9">
    <source>
        <dbReference type="EMBL" id="APT93800.1"/>
    </source>
</evidence>
<evidence type="ECO:0000256" key="6">
    <source>
        <dbReference type="ARBA" id="ARBA00022989"/>
    </source>
</evidence>
<dbReference type="KEGG" id="cpho:CPHO_11110"/>
<feature type="transmembrane region" description="Helical" evidence="8">
    <location>
        <begin position="93"/>
        <end position="115"/>
    </location>
</feature>
<dbReference type="GO" id="GO:0005886">
    <property type="term" value="C:plasma membrane"/>
    <property type="evidence" value="ECO:0007669"/>
    <property type="project" value="UniProtKB-SubCell"/>
</dbReference>
<keyword evidence="4" id="KW-1003">Cell membrane</keyword>
<name>A0A1L7D6Q2_9CORY</name>
<evidence type="ECO:0000256" key="7">
    <source>
        <dbReference type="ARBA" id="ARBA00023136"/>
    </source>
</evidence>
<dbReference type="PANTHER" id="PTHR21716:SF53">
    <property type="entry name" value="PERMEASE PERM-RELATED"/>
    <property type="match status" value="1"/>
</dbReference>
<gene>
    <name evidence="9" type="ORF">CPHO_11110</name>
</gene>
<feature type="transmembrane region" description="Helical" evidence="8">
    <location>
        <begin position="260"/>
        <end position="285"/>
    </location>
</feature>
<evidence type="ECO:0000256" key="1">
    <source>
        <dbReference type="ARBA" id="ARBA00004651"/>
    </source>
</evidence>
<keyword evidence="3" id="KW-0813">Transport</keyword>
<comment type="similarity">
    <text evidence="2">Belongs to the autoinducer-2 exporter (AI-2E) (TC 2.A.86) family.</text>
</comment>
<keyword evidence="5 8" id="KW-0812">Transmembrane</keyword>
<feature type="transmembrane region" description="Helical" evidence="8">
    <location>
        <begin position="237"/>
        <end position="254"/>
    </location>
</feature>
<dbReference type="AlphaFoldDB" id="A0A1L7D6Q2"/>
<feature type="transmembrane region" description="Helical" evidence="8">
    <location>
        <begin position="330"/>
        <end position="361"/>
    </location>
</feature>
<dbReference type="InterPro" id="IPR002549">
    <property type="entry name" value="AI-2E-like"/>
</dbReference>
<keyword evidence="10" id="KW-1185">Reference proteome</keyword>
<evidence type="ECO:0000256" key="5">
    <source>
        <dbReference type="ARBA" id="ARBA00022692"/>
    </source>
</evidence>
<dbReference type="OrthoDB" id="9784366at2"/>
<accession>A0A1L7D6Q2</accession>
<evidence type="ECO:0000256" key="2">
    <source>
        <dbReference type="ARBA" id="ARBA00009773"/>
    </source>
</evidence>
<proteinExistence type="inferred from homology"/>
<organism evidence="9 10">
    <name type="scientific">Corynebacterium phocae</name>
    <dbReference type="NCBI Taxonomy" id="161895"/>
    <lineage>
        <taxon>Bacteria</taxon>
        <taxon>Bacillati</taxon>
        <taxon>Actinomycetota</taxon>
        <taxon>Actinomycetes</taxon>
        <taxon>Mycobacteriales</taxon>
        <taxon>Corynebacteriaceae</taxon>
        <taxon>Corynebacterium</taxon>
    </lineage>
</organism>
<dbReference type="Proteomes" id="UP000185491">
    <property type="component" value="Chromosome"/>
</dbReference>
<reference evidence="9 10" key="1">
    <citation type="submission" date="2014-08" db="EMBL/GenBank/DDBJ databases">
        <title>Complete genome sequence of Corynebacterium phocae M408/89/1(T)(=DSM 44612(T)), isolated from the common seal (Phoca vitulina).</title>
        <authorList>
            <person name="Ruckert C."/>
            <person name="Albersmeier A."/>
            <person name="Winkler A."/>
            <person name="Kalinowski J."/>
        </authorList>
    </citation>
    <scope>NUCLEOTIDE SEQUENCE [LARGE SCALE GENOMIC DNA]</scope>
    <source>
        <strain evidence="9 10">M408/89/1</strain>
    </source>
</reference>